<gene>
    <name evidence="1" type="ORF">SMRZ_LOCUS12127</name>
</gene>
<dbReference type="EMBL" id="UZAI01007364">
    <property type="protein sequence ID" value="VDO98812.1"/>
    <property type="molecule type" value="Genomic_DNA"/>
</dbReference>
<reference evidence="1 2" key="1">
    <citation type="submission" date="2018-11" db="EMBL/GenBank/DDBJ databases">
        <authorList>
            <consortium name="Pathogen Informatics"/>
        </authorList>
    </citation>
    <scope>NUCLEOTIDE SEQUENCE [LARGE SCALE GENOMIC DNA]</scope>
    <source>
        <strain evidence="1 2">Zambia</strain>
    </source>
</reference>
<evidence type="ECO:0000313" key="2">
    <source>
        <dbReference type="Proteomes" id="UP000277204"/>
    </source>
</evidence>
<name>A0A183M7V2_9TREM</name>
<accession>A0A183M7V2</accession>
<dbReference type="Proteomes" id="UP000277204">
    <property type="component" value="Unassembled WGS sequence"/>
</dbReference>
<protein>
    <submittedName>
        <fullName evidence="1">Uncharacterized protein</fullName>
    </submittedName>
</protein>
<evidence type="ECO:0000313" key="1">
    <source>
        <dbReference type="EMBL" id="VDO98812.1"/>
    </source>
</evidence>
<organism evidence="1 2">
    <name type="scientific">Schistosoma margrebowiei</name>
    <dbReference type="NCBI Taxonomy" id="48269"/>
    <lineage>
        <taxon>Eukaryota</taxon>
        <taxon>Metazoa</taxon>
        <taxon>Spiralia</taxon>
        <taxon>Lophotrochozoa</taxon>
        <taxon>Platyhelminthes</taxon>
        <taxon>Trematoda</taxon>
        <taxon>Digenea</taxon>
        <taxon>Strigeidida</taxon>
        <taxon>Schistosomatoidea</taxon>
        <taxon>Schistosomatidae</taxon>
        <taxon>Schistosoma</taxon>
    </lineage>
</organism>
<dbReference type="AlphaFoldDB" id="A0A183M7V2"/>
<sequence length="40" mass="4965">MILKSRNINHTYISLFFFGFTLLLWLRNFFKRNKTNELNI</sequence>
<keyword evidence="2" id="KW-1185">Reference proteome</keyword>
<proteinExistence type="predicted"/>